<dbReference type="AlphaFoldDB" id="A0A8H5AUY4"/>
<evidence type="ECO:0000313" key="3">
    <source>
        <dbReference type="Proteomes" id="UP000541558"/>
    </source>
</evidence>
<dbReference type="EMBL" id="JAACJK010000227">
    <property type="protein sequence ID" value="KAF5311298.1"/>
    <property type="molecule type" value="Genomic_DNA"/>
</dbReference>
<sequence length="265" mass="29959">MEETHFRSQHWTCDHTCHRVPIEIKGEPLAKRNVGIIANQCYAWRRHQKRYHISCQCPNPEGLYHQTTPKEFVKFAARLFLGKMTINTRETTIALYKEAWARVYQGDPPMYDGQPLDLVHDDRYPVDVAWGDSPIYLLPVPHPVGPPPILLVQPLQPPSVVNTDQVPSTSNNPPTASQSHLMPIPPIVDHLLDEIDELKEALAREVERGRGREQELEALRKEVGELRNAVSGTRIVAMGRPECMGYALLGKKACDAMNIAEPLVE</sequence>
<name>A0A8H5AUY4_9AGAR</name>
<protein>
    <submittedName>
        <fullName evidence="2">Uncharacterized protein</fullName>
    </submittedName>
</protein>
<feature type="compositionally biased region" description="Polar residues" evidence="1">
    <location>
        <begin position="162"/>
        <end position="180"/>
    </location>
</feature>
<keyword evidence="3" id="KW-1185">Reference proteome</keyword>
<dbReference type="OrthoDB" id="3093589at2759"/>
<accession>A0A8H5AUY4</accession>
<reference evidence="2 3" key="1">
    <citation type="journal article" date="2020" name="ISME J.">
        <title>Uncovering the hidden diversity of litter-decomposition mechanisms in mushroom-forming fungi.</title>
        <authorList>
            <person name="Floudas D."/>
            <person name="Bentzer J."/>
            <person name="Ahren D."/>
            <person name="Johansson T."/>
            <person name="Persson P."/>
            <person name="Tunlid A."/>
        </authorList>
    </citation>
    <scope>NUCLEOTIDE SEQUENCE [LARGE SCALE GENOMIC DNA]</scope>
    <source>
        <strain evidence="2 3">CBS 175.51</strain>
    </source>
</reference>
<evidence type="ECO:0000313" key="2">
    <source>
        <dbReference type="EMBL" id="KAF5311298.1"/>
    </source>
</evidence>
<organism evidence="2 3">
    <name type="scientific">Ephemerocybe angulata</name>
    <dbReference type="NCBI Taxonomy" id="980116"/>
    <lineage>
        <taxon>Eukaryota</taxon>
        <taxon>Fungi</taxon>
        <taxon>Dikarya</taxon>
        <taxon>Basidiomycota</taxon>
        <taxon>Agaricomycotina</taxon>
        <taxon>Agaricomycetes</taxon>
        <taxon>Agaricomycetidae</taxon>
        <taxon>Agaricales</taxon>
        <taxon>Agaricineae</taxon>
        <taxon>Psathyrellaceae</taxon>
        <taxon>Ephemerocybe</taxon>
    </lineage>
</organism>
<evidence type="ECO:0000256" key="1">
    <source>
        <dbReference type="SAM" id="MobiDB-lite"/>
    </source>
</evidence>
<comment type="caution">
    <text evidence="2">The sequence shown here is derived from an EMBL/GenBank/DDBJ whole genome shotgun (WGS) entry which is preliminary data.</text>
</comment>
<dbReference type="Proteomes" id="UP000541558">
    <property type="component" value="Unassembled WGS sequence"/>
</dbReference>
<gene>
    <name evidence="2" type="ORF">D9611_012602</name>
</gene>
<proteinExistence type="predicted"/>
<feature type="region of interest" description="Disordered" evidence="1">
    <location>
        <begin position="161"/>
        <end position="182"/>
    </location>
</feature>